<protein>
    <submittedName>
        <fullName evidence="2">Ribosomal protein S18 acetylase RimI-like enzyme</fullName>
    </submittedName>
</protein>
<dbReference type="RefSeq" id="WP_209769058.1">
    <property type="nucleotide sequence ID" value="NZ_JAGINP010000017.1"/>
</dbReference>
<dbReference type="EMBL" id="JAGINP010000017">
    <property type="protein sequence ID" value="MBP2294775.1"/>
    <property type="molecule type" value="Genomic_DNA"/>
</dbReference>
<gene>
    <name evidence="2" type="ORF">J2851_004565</name>
</gene>
<dbReference type="InterPro" id="IPR016181">
    <property type="entry name" value="Acyl_CoA_acyltransferase"/>
</dbReference>
<dbReference type="SUPFAM" id="SSF55729">
    <property type="entry name" value="Acyl-CoA N-acyltransferases (Nat)"/>
    <property type="match status" value="1"/>
</dbReference>
<dbReference type="InterPro" id="IPR000182">
    <property type="entry name" value="GNAT_dom"/>
</dbReference>
<feature type="domain" description="N-acetyltransferase" evidence="1">
    <location>
        <begin position="31"/>
        <end position="187"/>
    </location>
</feature>
<accession>A0ABS4STQ9</accession>
<comment type="caution">
    <text evidence="2">The sequence shown here is derived from an EMBL/GenBank/DDBJ whole genome shotgun (WGS) entry which is preliminary data.</text>
</comment>
<dbReference type="PROSITE" id="PS51186">
    <property type="entry name" value="GNAT"/>
    <property type="match status" value="1"/>
</dbReference>
<proteinExistence type="predicted"/>
<dbReference type="Pfam" id="PF00583">
    <property type="entry name" value="Acetyltransf_1"/>
    <property type="match status" value="1"/>
</dbReference>
<reference evidence="2 3" key="1">
    <citation type="submission" date="2021-03" db="EMBL/GenBank/DDBJ databases">
        <title>Genomic Encyclopedia of Type Strains, Phase III (KMG-III): the genomes of soil and plant-associated and newly described type strains.</title>
        <authorList>
            <person name="Whitman W."/>
        </authorList>
    </citation>
    <scope>NUCLEOTIDE SEQUENCE [LARGE SCALE GENOMIC DNA]</scope>
    <source>
        <strain evidence="2 3">IMMIB AFH-6</strain>
    </source>
</reference>
<evidence type="ECO:0000259" key="1">
    <source>
        <dbReference type="PROSITE" id="PS51186"/>
    </source>
</evidence>
<keyword evidence="3" id="KW-1185">Reference proteome</keyword>
<evidence type="ECO:0000313" key="2">
    <source>
        <dbReference type="EMBL" id="MBP2294775.1"/>
    </source>
</evidence>
<dbReference type="Proteomes" id="UP000781958">
    <property type="component" value="Unassembled WGS sequence"/>
</dbReference>
<sequence length="208" mass="23107">MDSAITMGTTTVNTMASTMANTMEEALSLPVTIRRARRDDLPELEWFGLHTPHREIIATAFRTQERGQGALLVAEVNGFPAGQLCIDFQRKRTLKRGTLWALRVFAPFRKLGLGTRLVLAGEAAVLDYGYAEAELGVDRDNAGVLGFYDRLGYEACGTERGRYSYRTPDGDVVHVAIDQWILRKVLRRETAWRPAAPSSWAATPPPGR</sequence>
<evidence type="ECO:0000313" key="3">
    <source>
        <dbReference type="Proteomes" id="UP000781958"/>
    </source>
</evidence>
<name>A0ABS4STQ9_9PROT</name>
<organism evidence="2 3">
    <name type="scientific">Azospirillum rugosum</name>
    <dbReference type="NCBI Taxonomy" id="416170"/>
    <lineage>
        <taxon>Bacteria</taxon>
        <taxon>Pseudomonadati</taxon>
        <taxon>Pseudomonadota</taxon>
        <taxon>Alphaproteobacteria</taxon>
        <taxon>Rhodospirillales</taxon>
        <taxon>Azospirillaceae</taxon>
        <taxon>Azospirillum</taxon>
    </lineage>
</organism>
<dbReference type="Gene3D" id="3.40.630.30">
    <property type="match status" value="1"/>
</dbReference>